<dbReference type="AlphaFoldDB" id="A0A5J4UHU9"/>
<accession>A0A5J4UHU9</accession>
<gene>
    <name evidence="2" type="ORF">EZS28_035328</name>
</gene>
<feature type="non-terminal residue" evidence="2">
    <location>
        <position position="1"/>
    </location>
</feature>
<evidence type="ECO:0000313" key="3">
    <source>
        <dbReference type="Proteomes" id="UP000324800"/>
    </source>
</evidence>
<proteinExistence type="predicted"/>
<name>A0A5J4UHU9_9EUKA</name>
<organism evidence="2 3">
    <name type="scientific">Streblomastix strix</name>
    <dbReference type="NCBI Taxonomy" id="222440"/>
    <lineage>
        <taxon>Eukaryota</taxon>
        <taxon>Metamonada</taxon>
        <taxon>Preaxostyla</taxon>
        <taxon>Oxymonadida</taxon>
        <taxon>Streblomastigidae</taxon>
        <taxon>Streblomastix</taxon>
    </lineage>
</organism>
<evidence type="ECO:0000256" key="1">
    <source>
        <dbReference type="SAM" id="SignalP"/>
    </source>
</evidence>
<dbReference type="EMBL" id="SNRW01016648">
    <property type="protein sequence ID" value="KAA6369145.1"/>
    <property type="molecule type" value="Genomic_DNA"/>
</dbReference>
<dbReference type="Proteomes" id="UP000324800">
    <property type="component" value="Unassembled WGS sequence"/>
</dbReference>
<comment type="caution">
    <text evidence="2">The sequence shown here is derived from an EMBL/GenBank/DDBJ whole genome shotgun (WGS) entry which is preliminary data.</text>
</comment>
<keyword evidence="1" id="KW-0732">Signal</keyword>
<sequence>ICQGSFSNAFLIVLTTESTTLFLLTKGDELQKYWGRSVGAATPKLPLQCTRSIPPIANVGRH</sequence>
<reference evidence="2 3" key="1">
    <citation type="submission" date="2019-03" db="EMBL/GenBank/DDBJ databases">
        <title>Single cell metagenomics reveals metabolic interactions within the superorganism composed of flagellate Streblomastix strix and complex community of Bacteroidetes bacteria on its surface.</title>
        <authorList>
            <person name="Treitli S.C."/>
            <person name="Kolisko M."/>
            <person name="Husnik F."/>
            <person name="Keeling P."/>
            <person name="Hampl V."/>
        </authorList>
    </citation>
    <scope>NUCLEOTIDE SEQUENCE [LARGE SCALE GENOMIC DNA]</scope>
    <source>
        <strain evidence="2">ST1C</strain>
    </source>
</reference>
<feature type="signal peptide" evidence="1">
    <location>
        <begin position="1"/>
        <end position="18"/>
    </location>
</feature>
<evidence type="ECO:0000313" key="2">
    <source>
        <dbReference type="EMBL" id="KAA6369145.1"/>
    </source>
</evidence>
<feature type="chain" id="PRO_5023934642" evidence="1">
    <location>
        <begin position="19"/>
        <end position="62"/>
    </location>
</feature>
<protein>
    <submittedName>
        <fullName evidence="2">Uncharacterized protein</fullName>
    </submittedName>
</protein>